<gene>
    <name evidence="3" type="ORF">SAMN05216285_3672</name>
</gene>
<dbReference type="Proteomes" id="UP000183275">
    <property type="component" value="Unassembled WGS sequence"/>
</dbReference>
<dbReference type="RefSeq" id="WP_049991956.1">
    <property type="nucleotide sequence ID" value="NZ_FOIS01000004.1"/>
</dbReference>
<name>A0A1I0QKZ9_9EURY</name>
<evidence type="ECO:0000313" key="3">
    <source>
        <dbReference type="EMBL" id="SEW27389.1"/>
    </source>
</evidence>
<protein>
    <recommendedName>
        <fullName evidence="2">Halobacterial output domain-containing protein</fullName>
    </recommendedName>
</protein>
<evidence type="ECO:0000256" key="1">
    <source>
        <dbReference type="SAM" id="MobiDB-lite"/>
    </source>
</evidence>
<feature type="compositionally biased region" description="Acidic residues" evidence="1">
    <location>
        <begin position="1"/>
        <end position="12"/>
    </location>
</feature>
<dbReference type="eggNOG" id="arCOG08989">
    <property type="taxonomic scope" value="Archaea"/>
</dbReference>
<dbReference type="OrthoDB" id="327217at2157"/>
<dbReference type="AlphaFoldDB" id="A0A1I0QKZ9"/>
<feature type="region of interest" description="Disordered" evidence="1">
    <location>
        <begin position="1"/>
        <end position="23"/>
    </location>
</feature>
<accession>A0A1I0QKZ9</accession>
<keyword evidence="4" id="KW-1185">Reference proteome</keyword>
<proteinExistence type="predicted"/>
<organism evidence="3 4">
    <name type="scientific">Natrinema salifodinae</name>
    <dbReference type="NCBI Taxonomy" id="1202768"/>
    <lineage>
        <taxon>Archaea</taxon>
        <taxon>Methanobacteriati</taxon>
        <taxon>Methanobacteriota</taxon>
        <taxon>Stenosarchaea group</taxon>
        <taxon>Halobacteria</taxon>
        <taxon>Halobacteriales</taxon>
        <taxon>Natrialbaceae</taxon>
        <taxon>Natrinema</taxon>
    </lineage>
</organism>
<evidence type="ECO:0000313" key="4">
    <source>
        <dbReference type="Proteomes" id="UP000183275"/>
    </source>
</evidence>
<dbReference type="EMBL" id="FOIS01000004">
    <property type="protein sequence ID" value="SEW27389.1"/>
    <property type="molecule type" value="Genomic_DNA"/>
</dbReference>
<reference evidence="4" key="1">
    <citation type="submission" date="2016-10" db="EMBL/GenBank/DDBJ databases">
        <authorList>
            <person name="Varghese N."/>
        </authorList>
    </citation>
    <scope>NUCLEOTIDE SEQUENCE [LARGE SCALE GENOMIC DNA]</scope>
    <source>
        <strain evidence="4">CGMCC 1.12284</strain>
    </source>
</reference>
<sequence>MTSTDDSDEPRDDEYVTTFDPEDDRPSEVIVTAVAAIRGAEPAALSPLYDAVDPAALNALFEHAQRVAASGCHRVWFTYEGLDVGIRTDGEIRIRDATGAS</sequence>
<dbReference type="Pfam" id="PF18545">
    <property type="entry name" value="HalOD1"/>
    <property type="match status" value="1"/>
</dbReference>
<dbReference type="InterPro" id="IPR040624">
    <property type="entry name" value="HalOD1"/>
</dbReference>
<feature type="domain" description="Halobacterial output" evidence="2">
    <location>
        <begin position="22"/>
        <end position="95"/>
    </location>
</feature>
<evidence type="ECO:0000259" key="2">
    <source>
        <dbReference type="Pfam" id="PF18545"/>
    </source>
</evidence>